<dbReference type="Proteomes" id="UP000515291">
    <property type="component" value="Chromosome"/>
</dbReference>
<name>A0A7G6TVG3_9BRAD</name>
<accession>A0A7G6TVG3</accession>
<dbReference type="RefSeq" id="WP_184515844.1">
    <property type="nucleotide sequence ID" value="NZ_CP050292.1"/>
</dbReference>
<dbReference type="AlphaFoldDB" id="A0A7G6TVG3"/>
<organism evidence="1 2">
    <name type="scientific">Tardiphaga robiniae</name>
    <dbReference type="NCBI Taxonomy" id="943830"/>
    <lineage>
        <taxon>Bacteria</taxon>
        <taxon>Pseudomonadati</taxon>
        <taxon>Pseudomonadota</taxon>
        <taxon>Alphaproteobacteria</taxon>
        <taxon>Hyphomicrobiales</taxon>
        <taxon>Nitrobacteraceae</taxon>
        <taxon>Tardiphaga</taxon>
    </lineage>
</organism>
<protein>
    <submittedName>
        <fullName evidence="1">Uncharacterized protein</fullName>
    </submittedName>
</protein>
<proteinExistence type="predicted"/>
<sequence length="74" mass="8581">MKYANDNALGWISAEGEITIETLERCLDRLAVIMHRASQGGEVYLPIFERLEREIEAKKASESTMVRAMRRIRR</sequence>
<dbReference type="KEGG" id="trb:HB776_05475"/>
<evidence type="ECO:0000313" key="1">
    <source>
        <dbReference type="EMBL" id="QND70745.1"/>
    </source>
</evidence>
<dbReference type="EMBL" id="CP050292">
    <property type="protein sequence ID" value="QND70745.1"/>
    <property type="molecule type" value="Genomic_DNA"/>
</dbReference>
<reference evidence="2" key="1">
    <citation type="journal article" date="2020" name="Mol. Plant Microbe">
        <title>Rhizobial microsymbionts of the narrowly endemic Oxytropis species growing in Kamchatka are characterized by significant genetic diversity and possess a set of genes that are associated with T3SS and T6SS secretion systems and can affect the development of symbiosis.</title>
        <authorList>
            <person name="Safronova V."/>
            <person name="Guro P."/>
            <person name="Sazanova A."/>
            <person name="Kuznetsova I."/>
            <person name="Belimov A."/>
            <person name="Yakubov V."/>
            <person name="Chirak E."/>
            <person name="Afonin A."/>
            <person name="Gogolev Y."/>
            <person name="Andronov E."/>
            <person name="Tikhonovich I."/>
        </authorList>
    </citation>
    <scope>NUCLEOTIDE SEQUENCE [LARGE SCALE GENOMIC DNA]</scope>
    <source>
        <strain evidence="2">581</strain>
    </source>
</reference>
<gene>
    <name evidence="1" type="ORF">HB776_05475</name>
</gene>
<evidence type="ECO:0000313" key="2">
    <source>
        <dbReference type="Proteomes" id="UP000515291"/>
    </source>
</evidence>